<dbReference type="OrthoDB" id="2827561at2759"/>
<evidence type="ECO:0000256" key="1">
    <source>
        <dbReference type="SAM" id="SignalP"/>
    </source>
</evidence>
<accession>A0A8H3WFS0</accession>
<organism evidence="2 3">
    <name type="scientific">Colletotrichum asianum</name>
    <dbReference type="NCBI Taxonomy" id="702518"/>
    <lineage>
        <taxon>Eukaryota</taxon>
        <taxon>Fungi</taxon>
        <taxon>Dikarya</taxon>
        <taxon>Ascomycota</taxon>
        <taxon>Pezizomycotina</taxon>
        <taxon>Sordariomycetes</taxon>
        <taxon>Hypocreomycetidae</taxon>
        <taxon>Glomerellales</taxon>
        <taxon>Glomerellaceae</taxon>
        <taxon>Colletotrichum</taxon>
        <taxon>Colletotrichum gloeosporioides species complex</taxon>
    </lineage>
</organism>
<name>A0A8H3WFS0_9PEZI</name>
<proteinExistence type="predicted"/>
<dbReference type="EMBL" id="WOWK01000050">
    <property type="protein sequence ID" value="KAF0323703.1"/>
    <property type="molecule type" value="Genomic_DNA"/>
</dbReference>
<dbReference type="AlphaFoldDB" id="A0A8H3WFS0"/>
<sequence>MHFATLTKTVLAGIALHAGTATAIFECNADQHAFEPTKDKFVVHYTSIRDSNYDDGQPWVRICKPKGDLSGWNNVDPLKTPCKSDPATHLSTEQTGLRNELVVTNGEGCDSGSGHGLNGASMVYNDQVAVLEGSNGRCGPRDHGVTCEFNL</sequence>
<keyword evidence="1" id="KW-0732">Signal</keyword>
<reference evidence="2 3" key="1">
    <citation type="submission" date="2019-12" db="EMBL/GenBank/DDBJ databases">
        <title>A genome sequence resource for the geographically widespread anthracnose pathogen Colletotrichum asianum.</title>
        <authorList>
            <person name="Meng Y."/>
        </authorList>
    </citation>
    <scope>NUCLEOTIDE SEQUENCE [LARGE SCALE GENOMIC DNA]</scope>
    <source>
        <strain evidence="2 3">ICMP 18580</strain>
    </source>
</reference>
<evidence type="ECO:0000313" key="3">
    <source>
        <dbReference type="Proteomes" id="UP000434172"/>
    </source>
</evidence>
<feature type="signal peptide" evidence="1">
    <location>
        <begin position="1"/>
        <end position="23"/>
    </location>
</feature>
<protein>
    <submittedName>
        <fullName evidence="2">Uncharacterized protein</fullName>
    </submittedName>
</protein>
<gene>
    <name evidence="2" type="ORF">GQ607_009149</name>
</gene>
<comment type="caution">
    <text evidence="2">The sequence shown here is derived from an EMBL/GenBank/DDBJ whole genome shotgun (WGS) entry which is preliminary data.</text>
</comment>
<dbReference type="Proteomes" id="UP000434172">
    <property type="component" value="Unassembled WGS sequence"/>
</dbReference>
<evidence type="ECO:0000313" key="2">
    <source>
        <dbReference type="EMBL" id="KAF0323703.1"/>
    </source>
</evidence>
<feature type="chain" id="PRO_5034333877" evidence="1">
    <location>
        <begin position="24"/>
        <end position="151"/>
    </location>
</feature>
<keyword evidence="3" id="KW-1185">Reference proteome</keyword>